<dbReference type="InterPro" id="IPR006379">
    <property type="entry name" value="HAD-SF_hydro_IIB"/>
</dbReference>
<dbReference type="Proteomes" id="UP001178322">
    <property type="component" value="Chromosome"/>
</dbReference>
<proteinExistence type="predicted"/>
<sequence>MKFVFDIDGTICFDGKTIDVSICEVFDELLKAKHEIVFASARPIRDLLPVLPEQFRQLPMIGGNGAFTFECGKIQVEYFKSDILQQLFACIRSNQLTYLADSDWDYAFTGDTNHPVYIHIDKTRAKNRDIAELQQICKLILFHPSEEVLQEVLKLPVSVVAYKNEHAIDISPLGVNKVKGLHKLKIDEFIAFGNDSNDQCLFEHAIHSVCIGNHDVHRYATETINRAEIPATIRKIIKNFGGIK</sequence>
<dbReference type="PANTHER" id="PTHR10000:SF53">
    <property type="entry name" value="5-AMINO-6-(5-PHOSPHO-D-RIBITYLAMINO)URACIL PHOSPHATASE YBJI-RELATED"/>
    <property type="match status" value="1"/>
</dbReference>
<name>A0AAX3X1H3_9BACI</name>
<dbReference type="GO" id="GO:0016791">
    <property type="term" value="F:phosphatase activity"/>
    <property type="evidence" value="ECO:0007669"/>
    <property type="project" value="TreeGrafter"/>
</dbReference>
<dbReference type="GO" id="GO:0005829">
    <property type="term" value="C:cytosol"/>
    <property type="evidence" value="ECO:0007669"/>
    <property type="project" value="TreeGrafter"/>
</dbReference>
<protein>
    <submittedName>
        <fullName evidence="1">HAD family hydrolase</fullName>
        <ecNumber evidence="1">3.1.3.-</ecNumber>
    </submittedName>
</protein>
<dbReference type="Gene3D" id="3.30.1240.10">
    <property type="match status" value="1"/>
</dbReference>
<dbReference type="AlphaFoldDB" id="A0AAX3X1H3"/>
<gene>
    <name evidence="1" type="ORF">QNH24_12595</name>
</gene>
<dbReference type="PANTHER" id="PTHR10000">
    <property type="entry name" value="PHOSPHOSERINE PHOSPHATASE"/>
    <property type="match status" value="1"/>
</dbReference>
<dbReference type="InterPro" id="IPR036412">
    <property type="entry name" value="HAD-like_sf"/>
</dbReference>
<dbReference type="Pfam" id="PF08282">
    <property type="entry name" value="Hydrolase_3"/>
    <property type="match status" value="1"/>
</dbReference>
<dbReference type="EC" id="3.1.3.-" evidence="1"/>
<accession>A0AAX3X1H3</accession>
<dbReference type="InterPro" id="IPR023214">
    <property type="entry name" value="HAD_sf"/>
</dbReference>
<dbReference type="EMBL" id="CP126101">
    <property type="protein sequence ID" value="WHY54036.1"/>
    <property type="molecule type" value="Genomic_DNA"/>
</dbReference>
<dbReference type="Gene3D" id="3.40.50.1000">
    <property type="entry name" value="HAD superfamily/HAD-like"/>
    <property type="match status" value="1"/>
</dbReference>
<reference evidence="1" key="1">
    <citation type="submission" date="2023-05" db="EMBL/GenBank/DDBJ databases">
        <title>Comparative genomics of Bacillaceae isolates and their secondary metabolite potential.</title>
        <authorList>
            <person name="Song L."/>
            <person name="Nielsen L.J."/>
            <person name="Mohite O."/>
            <person name="Xu X."/>
            <person name="Weber T."/>
            <person name="Kovacs A.T."/>
        </authorList>
    </citation>
    <scope>NUCLEOTIDE SEQUENCE</scope>
    <source>
        <strain evidence="1">LY1</strain>
    </source>
</reference>
<dbReference type="RefSeq" id="WP_283872600.1">
    <property type="nucleotide sequence ID" value="NZ_CP126101.1"/>
</dbReference>
<dbReference type="NCBIfam" id="TIGR01484">
    <property type="entry name" value="HAD-SF-IIB"/>
    <property type="match status" value="1"/>
</dbReference>
<organism evidence="1 2">
    <name type="scientific">Lysinibacillus pakistanensis</name>
    <dbReference type="NCBI Taxonomy" id="759811"/>
    <lineage>
        <taxon>Bacteria</taxon>
        <taxon>Bacillati</taxon>
        <taxon>Bacillota</taxon>
        <taxon>Bacilli</taxon>
        <taxon>Bacillales</taxon>
        <taxon>Bacillaceae</taxon>
        <taxon>Lysinibacillus</taxon>
    </lineage>
</organism>
<evidence type="ECO:0000313" key="2">
    <source>
        <dbReference type="Proteomes" id="UP001178322"/>
    </source>
</evidence>
<keyword evidence="1" id="KW-0378">Hydrolase</keyword>
<dbReference type="SUPFAM" id="SSF56784">
    <property type="entry name" value="HAD-like"/>
    <property type="match status" value="1"/>
</dbReference>
<evidence type="ECO:0000313" key="1">
    <source>
        <dbReference type="EMBL" id="WHY54036.1"/>
    </source>
</evidence>
<dbReference type="GO" id="GO:0000287">
    <property type="term" value="F:magnesium ion binding"/>
    <property type="evidence" value="ECO:0007669"/>
    <property type="project" value="TreeGrafter"/>
</dbReference>